<keyword evidence="5" id="KW-1185">Reference proteome</keyword>
<dbReference type="Proteomes" id="UP001217838">
    <property type="component" value="Unassembled WGS sequence"/>
</dbReference>
<reference evidence="4 5" key="1">
    <citation type="submission" date="2022-11" db="EMBL/GenBank/DDBJ databases">
        <title>Minimal conservation of predation-associated metabolite biosynthetic gene clusters underscores biosynthetic potential of Myxococcota including descriptions for ten novel species: Archangium lansinium sp. nov., Myxococcus landrumus sp. nov., Nannocystis bai.</title>
        <authorList>
            <person name="Ahearne A."/>
            <person name="Stevens C."/>
            <person name="Dowd S."/>
        </authorList>
    </citation>
    <scope>NUCLEOTIDE SEQUENCE [LARGE SCALE GENOMIC DNA]</scope>
    <source>
        <strain evidence="4 5">NCELM</strain>
    </source>
</reference>
<organism evidence="4 5">
    <name type="scientific">Nannocystis radixulma</name>
    <dbReference type="NCBI Taxonomy" id="2995305"/>
    <lineage>
        <taxon>Bacteria</taxon>
        <taxon>Pseudomonadati</taxon>
        <taxon>Myxococcota</taxon>
        <taxon>Polyangia</taxon>
        <taxon>Nannocystales</taxon>
        <taxon>Nannocystaceae</taxon>
        <taxon>Nannocystis</taxon>
    </lineage>
</organism>
<dbReference type="GO" id="GO:0016787">
    <property type="term" value="F:hydrolase activity"/>
    <property type="evidence" value="ECO:0007669"/>
    <property type="project" value="UniProtKB-KW"/>
</dbReference>
<accession>A0ABT5BNP2</accession>
<keyword evidence="2" id="KW-0326">Glycosidase</keyword>
<dbReference type="InterPro" id="IPR036452">
    <property type="entry name" value="Ribo_hydro-like"/>
</dbReference>
<gene>
    <name evidence="4" type="ORF">POL58_49135</name>
</gene>
<dbReference type="Pfam" id="PF01156">
    <property type="entry name" value="IU_nuc_hydro"/>
    <property type="match status" value="1"/>
</dbReference>
<dbReference type="SUPFAM" id="SSF53590">
    <property type="entry name" value="Nucleoside hydrolase"/>
    <property type="match status" value="1"/>
</dbReference>
<comment type="caution">
    <text evidence="4">The sequence shown here is derived from an EMBL/GenBank/DDBJ whole genome shotgun (WGS) entry which is preliminary data.</text>
</comment>
<evidence type="ECO:0000259" key="3">
    <source>
        <dbReference type="Pfam" id="PF01156"/>
    </source>
</evidence>
<dbReference type="RefSeq" id="WP_272011358.1">
    <property type="nucleotide sequence ID" value="NZ_JAQNDN010000028.1"/>
</dbReference>
<dbReference type="EMBL" id="JAQNDN010000028">
    <property type="protein sequence ID" value="MDC0675791.1"/>
    <property type="molecule type" value="Genomic_DNA"/>
</dbReference>
<dbReference type="InterPro" id="IPR001910">
    <property type="entry name" value="Inosine/uridine_hydrolase_dom"/>
</dbReference>
<protein>
    <submittedName>
        <fullName evidence="4">Nucleoside hydrolase</fullName>
    </submittedName>
</protein>
<dbReference type="InterPro" id="IPR023186">
    <property type="entry name" value="IUNH"/>
</dbReference>
<dbReference type="Gene3D" id="3.90.245.10">
    <property type="entry name" value="Ribonucleoside hydrolase-like"/>
    <property type="match status" value="1"/>
</dbReference>
<evidence type="ECO:0000313" key="5">
    <source>
        <dbReference type="Proteomes" id="UP001217838"/>
    </source>
</evidence>
<dbReference type="PANTHER" id="PTHR12304">
    <property type="entry name" value="INOSINE-URIDINE PREFERRING NUCLEOSIDE HYDROLASE"/>
    <property type="match status" value="1"/>
</dbReference>
<name>A0ABT5BNP2_9BACT</name>
<evidence type="ECO:0000256" key="1">
    <source>
        <dbReference type="ARBA" id="ARBA00022801"/>
    </source>
</evidence>
<evidence type="ECO:0000256" key="2">
    <source>
        <dbReference type="ARBA" id="ARBA00023295"/>
    </source>
</evidence>
<keyword evidence="1 4" id="KW-0378">Hydrolase</keyword>
<dbReference type="PANTHER" id="PTHR12304:SF4">
    <property type="entry name" value="URIDINE NUCLEOSIDASE"/>
    <property type="match status" value="1"/>
</dbReference>
<evidence type="ECO:0000313" key="4">
    <source>
        <dbReference type="EMBL" id="MDC0675791.1"/>
    </source>
</evidence>
<sequence>MNGHEQGNSRAAPSRLRIVVDTDMGVDDAAAVAWLLSQRERPVELAGVAAVWGNTGVDAAAVNVVALLRALGREQVPVVMGEAAPSSGPMSPIGSLVHGADGMWGRAAGTIATCPKDLVAFYRAVAAADTTLLALGPLTNLTRVAALAPDVLRRFARIVVLGGAWRHGSITPVSETNFWHDPEAADRVLAERLPIVLVTRDAHRAFALTHDDLAALATAGSPAARYLAAPMRAYAQVTGRFGEPLNFPDVVAAVLAVEPAAATVRRSALVRVVTGTHGLVRGQSVMGFADNERLAMIEGGAALARLVEQALAEPTLHLGRALAAILAREPDNAEVVLAVDAARVRRSFLCALTREART</sequence>
<proteinExistence type="predicted"/>
<feature type="domain" description="Inosine/uridine-preferring nucleoside hydrolase" evidence="3">
    <location>
        <begin position="18"/>
        <end position="344"/>
    </location>
</feature>